<name>A0A1B6QLN4_SORBI</name>
<keyword evidence="2" id="KW-1185">Reference proteome</keyword>
<proteinExistence type="predicted"/>
<sequence length="49" mass="5633">MRTRRVASLCRSIHAITLDHSLLYDLPVDLSFMEHPESQFPSPLMSYIG</sequence>
<organism evidence="1 2">
    <name type="scientific">Sorghum bicolor</name>
    <name type="common">Sorghum</name>
    <name type="synonym">Sorghum vulgare</name>
    <dbReference type="NCBI Taxonomy" id="4558"/>
    <lineage>
        <taxon>Eukaryota</taxon>
        <taxon>Viridiplantae</taxon>
        <taxon>Streptophyta</taxon>
        <taxon>Embryophyta</taxon>
        <taxon>Tracheophyta</taxon>
        <taxon>Spermatophyta</taxon>
        <taxon>Magnoliopsida</taxon>
        <taxon>Liliopsida</taxon>
        <taxon>Poales</taxon>
        <taxon>Poaceae</taxon>
        <taxon>PACMAD clade</taxon>
        <taxon>Panicoideae</taxon>
        <taxon>Andropogonodae</taxon>
        <taxon>Andropogoneae</taxon>
        <taxon>Sorghinae</taxon>
        <taxon>Sorghum</taxon>
    </lineage>
</organism>
<dbReference type="Gramene" id="KXG38839">
    <property type="protein sequence ID" value="KXG38839"/>
    <property type="gene ID" value="SORBI_3001G286900"/>
</dbReference>
<gene>
    <name evidence="1" type="ORF">SORBI_3001G286900</name>
</gene>
<dbReference type="Proteomes" id="UP000000768">
    <property type="component" value="Chromosome 1"/>
</dbReference>
<evidence type="ECO:0000313" key="2">
    <source>
        <dbReference type="Proteomes" id="UP000000768"/>
    </source>
</evidence>
<evidence type="ECO:0000313" key="1">
    <source>
        <dbReference type="EMBL" id="KXG38839.1"/>
    </source>
</evidence>
<dbReference type="EMBL" id="CM000760">
    <property type="protein sequence ID" value="KXG38839.1"/>
    <property type="molecule type" value="Genomic_DNA"/>
</dbReference>
<reference evidence="2" key="2">
    <citation type="journal article" date="2018" name="Plant J.">
        <title>The Sorghum bicolor reference genome: improved assembly, gene annotations, a transcriptome atlas, and signatures of genome organization.</title>
        <authorList>
            <person name="McCormick R.F."/>
            <person name="Truong S.K."/>
            <person name="Sreedasyam A."/>
            <person name="Jenkins J."/>
            <person name="Shu S."/>
            <person name="Sims D."/>
            <person name="Kennedy M."/>
            <person name="Amirebrahimi M."/>
            <person name="Weers B.D."/>
            <person name="McKinley B."/>
            <person name="Mattison A."/>
            <person name="Morishige D.T."/>
            <person name="Grimwood J."/>
            <person name="Schmutz J."/>
            <person name="Mullet J.E."/>
        </authorList>
    </citation>
    <scope>NUCLEOTIDE SEQUENCE [LARGE SCALE GENOMIC DNA]</scope>
    <source>
        <strain evidence="2">cv. BTx623</strain>
    </source>
</reference>
<dbReference type="InParanoid" id="A0A1B6QLN4"/>
<protein>
    <submittedName>
        <fullName evidence="1">Uncharacterized protein</fullName>
    </submittedName>
</protein>
<accession>A0A1B6QLN4</accession>
<reference evidence="1 2" key="1">
    <citation type="journal article" date="2009" name="Nature">
        <title>The Sorghum bicolor genome and the diversification of grasses.</title>
        <authorList>
            <person name="Paterson A.H."/>
            <person name="Bowers J.E."/>
            <person name="Bruggmann R."/>
            <person name="Dubchak I."/>
            <person name="Grimwood J."/>
            <person name="Gundlach H."/>
            <person name="Haberer G."/>
            <person name="Hellsten U."/>
            <person name="Mitros T."/>
            <person name="Poliakov A."/>
            <person name="Schmutz J."/>
            <person name="Spannagl M."/>
            <person name="Tang H."/>
            <person name="Wang X."/>
            <person name="Wicker T."/>
            <person name="Bharti A.K."/>
            <person name="Chapman J."/>
            <person name="Feltus F.A."/>
            <person name="Gowik U."/>
            <person name="Grigoriev I.V."/>
            <person name="Lyons E."/>
            <person name="Maher C.A."/>
            <person name="Martis M."/>
            <person name="Narechania A."/>
            <person name="Otillar R.P."/>
            <person name="Penning B.W."/>
            <person name="Salamov A.A."/>
            <person name="Wang Y."/>
            <person name="Zhang L."/>
            <person name="Carpita N.C."/>
            <person name="Freeling M."/>
            <person name="Gingle A.R."/>
            <person name="Hash C.T."/>
            <person name="Keller B."/>
            <person name="Klein P."/>
            <person name="Kresovich S."/>
            <person name="McCann M.C."/>
            <person name="Ming R."/>
            <person name="Peterson D.G."/>
            <person name="Mehboob-ur-Rahman"/>
            <person name="Ware D."/>
            <person name="Westhoff P."/>
            <person name="Mayer K.F."/>
            <person name="Messing J."/>
            <person name="Rokhsar D.S."/>
        </authorList>
    </citation>
    <scope>NUCLEOTIDE SEQUENCE [LARGE SCALE GENOMIC DNA]</scope>
    <source>
        <strain evidence="2">cv. BTx623</strain>
    </source>
</reference>
<dbReference type="AlphaFoldDB" id="A0A1B6QLN4"/>